<evidence type="ECO:0000313" key="1">
    <source>
        <dbReference type="EMBL" id="MBB5668636.1"/>
    </source>
</evidence>
<dbReference type="AlphaFoldDB" id="A0AB73GT75"/>
<dbReference type="Proteomes" id="UP000528595">
    <property type="component" value="Unassembled WGS sequence"/>
</dbReference>
<dbReference type="RefSeq" id="WP_160954873.1">
    <property type="nucleotide sequence ID" value="NZ_JAASRL010000002.1"/>
</dbReference>
<protein>
    <submittedName>
        <fullName evidence="1">Uncharacterized protein</fullName>
    </submittedName>
</protein>
<organism evidence="1">
    <name type="scientific">Xanthomonas arboricola</name>
    <dbReference type="NCBI Taxonomy" id="56448"/>
    <lineage>
        <taxon>Bacteria</taxon>
        <taxon>Pseudomonadati</taxon>
        <taxon>Pseudomonadota</taxon>
        <taxon>Gammaproteobacteria</taxon>
        <taxon>Lysobacterales</taxon>
        <taxon>Lysobacteraceae</taxon>
        <taxon>Xanthomonas</taxon>
    </lineage>
</organism>
<sequence length="63" mass="6732">MTNPSVAVAAQRLRTVIHMLVQVSSTPYVDETGARYLALRRATITLALDASHAVSLGQHMIGA</sequence>
<reference evidence="1" key="1">
    <citation type="submission" date="2020-08" db="EMBL/GenBank/DDBJ databases">
        <title>Studying the diversity of plant-associated saprophytic bacteria and their role in host health and plant-pathogen interactions.</title>
        <authorList>
            <person name="Potnis N."/>
        </authorList>
    </citation>
    <scope>NUCLEOTIDE SEQUENCE</scope>
    <source>
        <strain evidence="1">F21</strain>
    </source>
</reference>
<dbReference type="EMBL" id="JACIIQ010000001">
    <property type="protein sequence ID" value="MBB5668636.1"/>
    <property type="molecule type" value="Genomic_DNA"/>
</dbReference>
<accession>A0AB73GT75</accession>
<proteinExistence type="predicted"/>
<gene>
    <name evidence="1" type="ORF">FHR65_000145</name>
</gene>
<comment type="caution">
    <text evidence="1">The sequence shown here is derived from an EMBL/GenBank/DDBJ whole genome shotgun (WGS) entry which is preliminary data.</text>
</comment>
<name>A0AB73GT75_9XANT</name>